<dbReference type="InterPro" id="IPR004629">
    <property type="entry name" value="WecG_TagA_CpsF"/>
</dbReference>
<feature type="compositionally biased region" description="Basic and acidic residues" evidence="3">
    <location>
        <begin position="231"/>
        <end position="248"/>
    </location>
</feature>
<dbReference type="PANTHER" id="PTHR34136:SF1">
    <property type="entry name" value="UDP-N-ACETYL-D-MANNOSAMINURONIC ACID TRANSFERASE"/>
    <property type="match status" value="1"/>
</dbReference>
<keyword evidence="2" id="KW-0808">Transferase</keyword>
<protein>
    <submittedName>
        <fullName evidence="4">WecB/TagA/CpsF family glycosyltransferase</fullName>
    </submittedName>
</protein>
<evidence type="ECO:0000256" key="2">
    <source>
        <dbReference type="ARBA" id="ARBA00022679"/>
    </source>
</evidence>
<dbReference type="EMBL" id="JBHTMK010000037">
    <property type="protein sequence ID" value="MFD1368618.1"/>
    <property type="molecule type" value="Genomic_DNA"/>
</dbReference>
<name>A0ABW4ADL6_9ACTN</name>
<dbReference type="PANTHER" id="PTHR34136">
    <property type="match status" value="1"/>
</dbReference>
<dbReference type="RefSeq" id="WP_317788575.1">
    <property type="nucleotide sequence ID" value="NZ_AP028461.1"/>
</dbReference>
<keyword evidence="1" id="KW-0328">Glycosyltransferase</keyword>
<sequence length="416" mass="42816">MAIEAFERVHLDGTGIDRITEDEVVAVVRESLARGRGGRIITPNVDILRRVAADPGARRHLDDADLIVADGMPLIWASRLGGVPLPERVAGSSLIWSLSEGLGRDARSVFVVGGAPAGRPSAPSGNPGAPVSRTSTGSRSADEGGGARTVAKVRGAKKSDKPGVGRAGGAGKSDKSGVGRAGGAGKSDKSDKSRAGRAGGAGKSDKSGVGRAGGAGKSDKSRVGKAGGAGKPDKSGVSEVGGARKSDKPGVSSAAVKAALSAAAAAKAARVAGRDGAARAAARLAEAFPDLRIAGTLSPEFGFEEDETTYADFCATVVAARPDLVFVGLGFPKQELVIERLRPELPGTWFVGCGAAVNFVAGDIERAPRWMQRTGLEWAHRLGVEPRRLAGRYLRHDAPYALRLLARAPRRRARRP</sequence>
<accession>A0ABW4ADL6</accession>
<comment type="caution">
    <text evidence="4">The sequence shown here is derived from an EMBL/GenBank/DDBJ whole genome shotgun (WGS) entry which is preliminary data.</text>
</comment>
<dbReference type="CDD" id="cd06533">
    <property type="entry name" value="Glyco_transf_WecG_TagA"/>
    <property type="match status" value="1"/>
</dbReference>
<keyword evidence="5" id="KW-1185">Reference proteome</keyword>
<proteinExistence type="predicted"/>
<evidence type="ECO:0000256" key="3">
    <source>
        <dbReference type="SAM" id="MobiDB-lite"/>
    </source>
</evidence>
<dbReference type="Proteomes" id="UP001597183">
    <property type="component" value="Unassembled WGS sequence"/>
</dbReference>
<gene>
    <name evidence="4" type="ORF">ACFQ5G_24980</name>
</gene>
<dbReference type="NCBIfam" id="TIGR00696">
    <property type="entry name" value="wecG_tagA_cpsF"/>
    <property type="match status" value="1"/>
</dbReference>
<feature type="region of interest" description="Disordered" evidence="3">
    <location>
        <begin position="117"/>
        <end position="251"/>
    </location>
</feature>
<evidence type="ECO:0000313" key="4">
    <source>
        <dbReference type="EMBL" id="MFD1368618.1"/>
    </source>
</evidence>
<evidence type="ECO:0000256" key="1">
    <source>
        <dbReference type="ARBA" id="ARBA00022676"/>
    </source>
</evidence>
<dbReference type="Pfam" id="PF03808">
    <property type="entry name" value="Glyco_tran_WecG"/>
    <property type="match status" value="2"/>
</dbReference>
<organism evidence="4 5">
    <name type="scientific">Actinoplanes sichuanensis</name>
    <dbReference type="NCBI Taxonomy" id="512349"/>
    <lineage>
        <taxon>Bacteria</taxon>
        <taxon>Bacillati</taxon>
        <taxon>Actinomycetota</taxon>
        <taxon>Actinomycetes</taxon>
        <taxon>Micromonosporales</taxon>
        <taxon>Micromonosporaceae</taxon>
        <taxon>Actinoplanes</taxon>
    </lineage>
</organism>
<evidence type="ECO:0000313" key="5">
    <source>
        <dbReference type="Proteomes" id="UP001597183"/>
    </source>
</evidence>
<reference evidence="5" key="1">
    <citation type="journal article" date="2019" name="Int. J. Syst. Evol. Microbiol.">
        <title>The Global Catalogue of Microorganisms (GCM) 10K type strain sequencing project: providing services to taxonomists for standard genome sequencing and annotation.</title>
        <authorList>
            <consortium name="The Broad Institute Genomics Platform"/>
            <consortium name="The Broad Institute Genome Sequencing Center for Infectious Disease"/>
            <person name="Wu L."/>
            <person name="Ma J."/>
        </authorList>
    </citation>
    <scope>NUCLEOTIDE SEQUENCE [LARGE SCALE GENOMIC DNA]</scope>
    <source>
        <strain evidence="5">CCM 7526</strain>
    </source>
</reference>